<name>A0A263BS97_9BACI</name>
<organism evidence="2 3">
    <name type="scientific">Lottiidibacillus patelloidae</name>
    <dbReference type="NCBI Taxonomy" id="2670334"/>
    <lineage>
        <taxon>Bacteria</taxon>
        <taxon>Bacillati</taxon>
        <taxon>Bacillota</taxon>
        <taxon>Bacilli</taxon>
        <taxon>Bacillales</taxon>
        <taxon>Bacillaceae</taxon>
        <taxon>Lottiidibacillus</taxon>
    </lineage>
</organism>
<evidence type="ECO:0000313" key="2">
    <source>
        <dbReference type="EMBL" id="OZM56247.1"/>
    </source>
</evidence>
<dbReference type="InterPro" id="IPR013442">
    <property type="entry name" value="SSO1393-like"/>
</dbReference>
<gene>
    <name evidence="2" type="ORF">CIB95_12550</name>
</gene>
<accession>A0A263BS97</accession>
<dbReference type="RefSeq" id="WP_094925702.1">
    <property type="nucleotide sequence ID" value="NZ_NPIA01000007.1"/>
</dbReference>
<reference evidence="3" key="1">
    <citation type="submission" date="2017-08" db="EMBL/GenBank/DDBJ databases">
        <authorList>
            <person name="Huang Z."/>
        </authorList>
    </citation>
    <scope>NUCLEOTIDE SEQUENCE [LARGE SCALE GENOMIC DNA]</scope>
    <source>
        <strain evidence="3">SA5d-4</strain>
    </source>
</reference>
<sequence>MKTTIICTVGTSTLEKIKLKNLHWIKGTNKSNPVFYNGVVNKKFELLDSLCKRYTFNRMKAIEPRISFEPYLRDISNLYITELAKEHWENWDGNNNISRWRLCPAEVASTLRLIQKLELDPENTEIVLAISDTGHSYVSAIIIQSIFTKLGFTIKEENMREIEGFQMEDIERFSSLGLPNFVQTINEYMTDEEKSNEKQIFNITGGYKNFIPLVTHIASFHRKDMYYVFEEAAASKENSLVKIPKIPTLNRLFTSDKEDTNIMNLILNKIDKTGYTDIDEALEEIDRILSIKLSINKFILKEYLQFIEDFLVVNDQKVELSMIGKVYLILFNKGLTYEMGNK</sequence>
<keyword evidence="3" id="KW-1185">Reference proteome</keyword>
<dbReference type="Proteomes" id="UP000217083">
    <property type="component" value="Unassembled WGS sequence"/>
</dbReference>
<dbReference type="AlphaFoldDB" id="A0A263BS97"/>
<dbReference type="EMBL" id="NPIA01000007">
    <property type="protein sequence ID" value="OZM56247.1"/>
    <property type="molecule type" value="Genomic_DNA"/>
</dbReference>
<reference evidence="2 3" key="2">
    <citation type="submission" date="2017-09" db="EMBL/GenBank/DDBJ databases">
        <title>Bacillus patelloidae sp. nov., isolated from the intestinal tract of a marine limpet.</title>
        <authorList>
            <person name="Liu R."/>
            <person name="Dong C."/>
            <person name="Shao Z."/>
        </authorList>
    </citation>
    <scope>NUCLEOTIDE SEQUENCE [LARGE SCALE GENOMIC DNA]</scope>
    <source>
        <strain evidence="2 3">SA5d-4</strain>
    </source>
</reference>
<proteinExistence type="predicted"/>
<dbReference type="Pfam" id="PF09651">
    <property type="entry name" value="Cas_APE2256"/>
    <property type="match status" value="1"/>
</dbReference>
<comment type="caution">
    <text evidence="2">The sequence shown here is derived from an EMBL/GenBank/DDBJ whole genome shotgun (WGS) entry which is preliminary data.</text>
</comment>
<feature type="domain" description="CRISPR system ring nuclease SSO1393-like" evidence="1">
    <location>
        <begin position="103"/>
        <end position="245"/>
    </location>
</feature>
<dbReference type="Gene3D" id="3.40.50.10770">
    <property type="entry name" value="Hypothetical protein VC1899 like domain (Restriction endonuclease-like)"/>
    <property type="match status" value="1"/>
</dbReference>
<evidence type="ECO:0000313" key="3">
    <source>
        <dbReference type="Proteomes" id="UP000217083"/>
    </source>
</evidence>
<protein>
    <recommendedName>
        <fullName evidence="1">CRISPR system ring nuclease SSO1393-like domain-containing protein</fullName>
    </recommendedName>
</protein>
<evidence type="ECO:0000259" key="1">
    <source>
        <dbReference type="Pfam" id="PF09651"/>
    </source>
</evidence>